<dbReference type="CDD" id="cd00306">
    <property type="entry name" value="Peptidases_S8_S53"/>
    <property type="match status" value="1"/>
</dbReference>
<dbReference type="PANTHER" id="PTHR43806:SF11">
    <property type="entry name" value="CEREVISIN-RELATED"/>
    <property type="match status" value="1"/>
</dbReference>
<dbReference type="InterPro" id="IPR000209">
    <property type="entry name" value="Peptidase_S8/S53_dom"/>
</dbReference>
<evidence type="ECO:0000259" key="6">
    <source>
        <dbReference type="Pfam" id="PF00082"/>
    </source>
</evidence>
<protein>
    <recommendedName>
        <fullName evidence="6">Peptidase S8/S53 domain-containing protein</fullName>
    </recommendedName>
</protein>
<organism evidence="7">
    <name type="scientific">marine sediment metagenome</name>
    <dbReference type="NCBI Taxonomy" id="412755"/>
    <lineage>
        <taxon>unclassified sequences</taxon>
        <taxon>metagenomes</taxon>
        <taxon>ecological metagenomes</taxon>
    </lineage>
</organism>
<dbReference type="EMBL" id="LAZR01000084">
    <property type="protein sequence ID" value="KKN93628.1"/>
    <property type="molecule type" value="Genomic_DNA"/>
</dbReference>
<evidence type="ECO:0000313" key="7">
    <source>
        <dbReference type="EMBL" id="KKN93628.1"/>
    </source>
</evidence>
<keyword evidence="5" id="KW-0472">Membrane</keyword>
<keyword evidence="5" id="KW-1133">Transmembrane helix</keyword>
<gene>
    <name evidence="7" type="ORF">LCGC14_0194600</name>
</gene>
<dbReference type="SUPFAM" id="SSF52743">
    <property type="entry name" value="Subtilisin-like"/>
    <property type="match status" value="1"/>
</dbReference>
<evidence type="ECO:0000256" key="2">
    <source>
        <dbReference type="ARBA" id="ARBA00022670"/>
    </source>
</evidence>
<name>A0A0F9XN66_9ZZZZ</name>
<proteinExistence type="inferred from homology"/>
<comment type="similarity">
    <text evidence="1">Belongs to the peptidase S8 family.</text>
</comment>
<dbReference type="InterPro" id="IPR036852">
    <property type="entry name" value="Peptidase_S8/S53_dom_sf"/>
</dbReference>
<feature type="domain" description="Peptidase S8/S53" evidence="6">
    <location>
        <begin position="36"/>
        <end position="273"/>
    </location>
</feature>
<dbReference type="PROSITE" id="PS51892">
    <property type="entry name" value="SUBTILASE"/>
    <property type="match status" value="1"/>
</dbReference>
<comment type="caution">
    <text evidence="7">The sequence shown here is derived from an EMBL/GenBank/DDBJ whole genome shotgun (WGS) entry which is preliminary data.</text>
</comment>
<sequence>MEKKREIILIVIITILLISSLGIYFIFIDETLPYDDAVTVGMLDSGLPYSYVDETTVMKSFVTVENGFDHNEDVYDLNGHGGQVYNTLINTLSDWRQVKIVSAKVIDVNGFGHFGGLFEAVEWINTQDVDVLVFSGGAPNRFEFTNMALLKNTVIGGAAVVMAAGNSGNYNYTHGSVSYPASSPWTLSVGALNTIGERAYYSAVGKSELGLYAVDLVEEGLYLDENGDYGSEFGTSFAAPRTAAKIAEILYWMKKRGNTPSPSDLYALALKSTGQDFSPDVGFGTPNIDRMKELAPTPFSVIKSGNEFEFNERYTRYVGEAWSDSWVMYSYFEEATEIIYIPASVIIESQQVKIPISSLINMTLTRLDPAININIITNYYVGTGNNYTDIIPILSTTPFDWKLPTYFYPDSPKGRVLIDYSGLNDLAYHEYGILTNSIIETRDAGYIVDFSTRDISDLNLNLYDVIYSPQFEDKWFVGWENDTFLTYSYFHPDAIPSLLEYVADGGFWLTSLGYNPYFEYDPPGAFKYLSFYESLNVSVRVTPTRLMGQEAFLTGTNTSYSHRGMSVTPIGENTKTLFEIVHPALGNLSVGIEGTYKNGIFAIIGDTTPFTSENQPNLLKAIISHFEHFYSQA</sequence>
<keyword evidence="5" id="KW-0812">Transmembrane</keyword>
<accession>A0A0F9XN66</accession>
<dbReference type="GO" id="GO:0004252">
    <property type="term" value="F:serine-type endopeptidase activity"/>
    <property type="evidence" value="ECO:0007669"/>
    <property type="project" value="InterPro"/>
</dbReference>
<dbReference type="GO" id="GO:0006508">
    <property type="term" value="P:proteolysis"/>
    <property type="evidence" value="ECO:0007669"/>
    <property type="project" value="UniProtKB-KW"/>
</dbReference>
<dbReference type="AlphaFoldDB" id="A0A0F9XN66"/>
<keyword evidence="2" id="KW-0645">Protease</keyword>
<dbReference type="InterPro" id="IPR050131">
    <property type="entry name" value="Peptidase_S8_subtilisin-like"/>
</dbReference>
<dbReference type="Pfam" id="PF00082">
    <property type="entry name" value="Peptidase_S8"/>
    <property type="match status" value="1"/>
</dbReference>
<reference evidence="7" key="1">
    <citation type="journal article" date="2015" name="Nature">
        <title>Complex archaea that bridge the gap between prokaryotes and eukaryotes.</title>
        <authorList>
            <person name="Spang A."/>
            <person name="Saw J.H."/>
            <person name="Jorgensen S.L."/>
            <person name="Zaremba-Niedzwiedzka K."/>
            <person name="Martijn J."/>
            <person name="Lind A.E."/>
            <person name="van Eijk R."/>
            <person name="Schleper C."/>
            <person name="Guy L."/>
            <person name="Ettema T.J."/>
        </authorList>
    </citation>
    <scope>NUCLEOTIDE SEQUENCE</scope>
</reference>
<keyword evidence="3" id="KW-0378">Hydrolase</keyword>
<evidence type="ECO:0000256" key="5">
    <source>
        <dbReference type="SAM" id="Phobius"/>
    </source>
</evidence>
<evidence type="ECO:0000256" key="4">
    <source>
        <dbReference type="ARBA" id="ARBA00022825"/>
    </source>
</evidence>
<keyword evidence="4" id="KW-0720">Serine protease</keyword>
<evidence type="ECO:0000256" key="3">
    <source>
        <dbReference type="ARBA" id="ARBA00022801"/>
    </source>
</evidence>
<dbReference type="PANTHER" id="PTHR43806">
    <property type="entry name" value="PEPTIDASE S8"/>
    <property type="match status" value="1"/>
</dbReference>
<dbReference type="Gene3D" id="3.40.50.200">
    <property type="entry name" value="Peptidase S8/S53 domain"/>
    <property type="match status" value="1"/>
</dbReference>
<evidence type="ECO:0000256" key="1">
    <source>
        <dbReference type="ARBA" id="ARBA00011073"/>
    </source>
</evidence>
<feature type="transmembrane region" description="Helical" evidence="5">
    <location>
        <begin position="7"/>
        <end position="27"/>
    </location>
</feature>